<evidence type="ECO:0000313" key="13">
    <source>
        <dbReference type="Proteomes" id="UP001519064"/>
    </source>
</evidence>
<evidence type="ECO:0000256" key="7">
    <source>
        <dbReference type="ARBA" id="ARBA00022679"/>
    </source>
</evidence>
<protein>
    <recommendedName>
        <fullName evidence="4">Protein-L-isoaspartate O-methyltransferase</fullName>
        <ecNumber evidence="3">2.1.1.77</ecNumber>
    </recommendedName>
    <alternativeName>
        <fullName evidence="11">L-isoaspartyl protein carboxyl methyltransferase</fullName>
    </alternativeName>
    <alternativeName>
        <fullName evidence="9">Protein L-isoaspartyl methyltransferase</fullName>
    </alternativeName>
    <alternativeName>
        <fullName evidence="10">Protein-beta-aspartate methyltransferase</fullName>
    </alternativeName>
</protein>
<dbReference type="Proteomes" id="UP001519064">
    <property type="component" value="Unassembled WGS sequence"/>
</dbReference>
<dbReference type="EMBL" id="JADKMA010000026">
    <property type="protein sequence ID" value="MBO8191617.1"/>
    <property type="molecule type" value="Genomic_DNA"/>
</dbReference>
<dbReference type="Gene3D" id="3.40.50.150">
    <property type="entry name" value="Vaccinia Virus protein VP39"/>
    <property type="match status" value="1"/>
</dbReference>
<evidence type="ECO:0000256" key="5">
    <source>
        <dbReference type="ARBA" id="ARBA00022490"/>
    </source>
</evidence>
<sequence>MPSTLRVLELGIGTGWNAALLVYRAGPGCVVSVELDDELAVGAEQSLARAGAQVSVCRGDGATGCPGSGPYDRVLSTYAVETIPFAWVVQTRPGGRIVTPWGRLGHVALTVSDDGRTASGHVRGLAQFMPARAHAAHRPDFRQLRERHELAHEYHLARDLLPLHRDWHLKFALRVALPELRLHIAVDADECNAWLHDETGRAWASLSATGSGTLLVREGGSRRLAGELLEAWDTWLANGSPDLYEYGLTVTEHDQYAWARNPDTGPRWTLKEAVATTRATV</sequence>
<evidence type="ECO:0000256" key="2">
    <source>
        <dbReference type="ARBA" id="ARBA00005369"/>
    </source>
</evidence>
<evidence type="ECO:0000256" key="9">
    <source>
        <dbReference type="ARBA" id="ARBA00030757"/>
    </source>
</evidence>
<comment type="caution">
    <text evidence="12">The sequence shown here is derived from an EMBL/GenBank/DDBJ whole genome shotgun (WGS) entry which is preliminary data.</text>
</comment>
<evidence type="ECO:0000256" key="4">
    <source>
        <dbReference type="ARBA" id="ARBA00013346"/>
    </source>
</evidence>
<gene>
    <name evidence="12" type="ORF">ITI46_07950</name>
</gene>
<reference evidence="12 13" key="1">
    <citation type="submission" date="2020-11" db="EMBL/GenBank/DDBJ databases">
        <title>Streptomyces spirodelae sp. nov., isolated from duckweed.</title>
        <authorList>
            <person name="Saimee Y."/>
            <person name="Duangmal K."/>
        </authorList>
    </citation>
    <scope>NUCLEOTIDE SEQUENCE [LARGE SCALE GENOMIC DNA]</scope>
    <source>
        <strain evidence="12 13">S16-07</strain>
    </source>
</reference>
<name>A0ABS3X983_9ACTN</name>
<organism evidence="12 13">
    <name type="scientific">Streptomyces oryzae</name>
    <dbReference type="NCBI Taxonomy" id="1434886"/>
    <lineage>
        <taxon>Bacteria</taxon>
        <taxon>Bacillati</taxon>
        <taxon>Actinomycetota</taxon>
        <taxon>Actinomycetes</taxon>
        <taxon>Kitasatosporales</taxon>
        <taxon>Streptomycetaceae</taxon>
        <taxon>Streptomyces</taxon>
    </lineage>
</organism>
<keyword evidence="13" id="KW-1185">Reference proteome</keyword>
<evidence type="ECO:0000256" key="8">
    <source>
        <dbReference type="ARBA" id="ARBA00022691"/>
    </source>
</evidence>
<evidence type="ECO:0000256" key="10">
    <source>
        <dbReference type="ARBA" id="ARBA00031323"/>
    </source>
</evidence>
<dbReference type="CDD" id="cd02440">
    <property type="entry name" value="AdoMet_MTases"/>
    <property type="match status" value="1"/>
</dbReference>
<dbReference type="EC" id="2.1.1.77" evidence="3"/>
<keyword evidence="7" id="KW-0808">Transferase</keyword>
<evidence type="ECO:0000256" key="6">
    <source>
        <dbReference type="ARBA" id="ARBA00022603"/>
    </source>
</evidence>
<dbReference type="InterPro" id="IPR029063">
    <property type="entry name" value="SAM-dependent_MTases_sf"/>
</dbReference>
<comment type="similarity">
    <text evidence="2">Belongs to the methyltransferase superfamily. L-isoaspartyl/D-aspartyl protein methyltransferase family.</text>
</comment>
<comment type="subcellular location">
    <subcellularLocation>
        <location evidence="1">Cytoplasm</location>
    </subcellularLocation>
</comment>
<evidence type="ECO:0000256" key="1">
    <source>
        <dbReference type="ARBA" id="ARBA00004496"/>
    </source>
</evidence>
<keyword evidence="6" id="KW-0489">Methyltransferase</keyword>
<dbReference type="Pfam" id="PF01135">
    <property type="entry name" value="PCMT"/>
    <property type="match status" value="1"/>
</dbReference>
<evidence type="ECO:0000313" key="12">
    <source>
        <dbReference type="EMBL" id="MBO8191617.1"/>
    </source>
</evidence>
<proteinExistence type="inferred from homology"/>
<accession>A0ABS3X983</accession>
<dbReference type="SUPFAM" id="SSF53335">
    <property type="entry name" value="S-adenosyl-L-methionine-dependent methyltransferases"/>
    <property type="match status" value="1"/>
</dbReference>
<dbReference type="PANTHER" id="PTHR11579">
    <property type="entry name" value="PROTEIN-L-ISOASPARTATE O-METHYLTRANSFERASE"/>
    <property type="match status" value="1"/>
</dbReference>
<evidence type="ECO:0000256" key="3">
    <source>
        <dbReference type="ARBA" id="ARBA00011890"/>
    </source>
</evidence>
<evidence type="ECO:0000256" key="11">
    <source>
        <dbReference type="ARBA" id="ARBA00031350"/>
    </source>
</evidence>
<dbReference type="RefSeq" id="WP_209238715.1">
    <property type="nucleotide sequence ID" value="NZ_JADKMA010000026.1"/>
</dbReference>
<keyword evidence="8" id="KW-0949">S-adenosyl-L-methionine</keyword>
<dbReference type="PANTHER" id="PTHR11579:SF0">
    <property type="entry name" value="PROTEIN-L-ISOASPARTATE(D-ASPARTATE) O-METHYLTRANSFERASE"/>
    <property type="match status" value="1"/>
</dbReference>
<keyword evidence="5" id="KW-0963">Cytoplasm</keyword>
<dbReference type="InterPro" id="IPR000682">
    <property type="entry name" value="PCMT"/>
</dbReference>